<evidence type="ECO:0000256" key="1">
    <source>
        <dbReference type="SAM" id="Phobius"/>
    </source>
</evidence>
<gene>
    <name evidence="2" type="ORF">BSF38_03382</name>
</gene>
<keyword evidence="1" id="KW-1133">Transmembrane helix</keyword>
<evidence type="ECO:0000313" key="2">
    <source>
        <dbReference type="EMBL" id="APW61852.1"/>
    </source>
</evidence>
<evidence type="ECO:0000313" key="3">
    <source>
        <dbReference type="Proteomes" id="UP000186309"/>
    </source>
</evidence>
<feature type="transmembrane region" description="Helical" evidence="1">
    <location>
        <begin position="54"/>
        <end position="76"/>
    </location>
</feature>
<keyword evidence="1" id="KW-0472">Membrane</keyword>
<name>A0A1U7CSD9_9BACT</name>
<dbReference type="KEGG" id="pbor:BSF38_03382"/>
<keyword evidence="3" id="KW-1185">Reference proteome</keyword>
<dbReference type="STRING" id="1387353.BSF38_03382"/>
<dbReference type="AlphaFoldDB" id="A0A1U7CSD9"/>
<organism evidence="2 3">
    <name type="scientific">Paludisphaera borealis</name>
    <dbReference type="NCBI Taxonomy" id="1387353"/>
    <lineage>
        <taxon>Bacteria</taxon>
        <taxon>Pseudomonadati</taxon>
        <taxon>Planctomycetota</taxon>
        <taxon>Planctomycetia</taxon>
        <taxon>Isosphaerales</taxon>
        <taxon>Isosphaeraceae</taxon>
        <taxon>Paludisphaera</taxon>
    </lineage>
</organism>
<dbReference type="EMBL" id="CP019082">
    <property type="protein sequence ID" value="APW61852.1"/>
    <property type="molecule type" value="Genomic_DNA"/>
</dbReference>
<reference evidence="3" key="1">
    <citation type="submission" date="2016-12" db="EMBL/GenBank/DDBJ databases">
        <title>Comparative genomics of four Isosphaeraceae planctomycetes: a common pool of plasmids and glycoside hydrolase genes.</title>
        <authorList>
            <person name="Ivanova A."/>
        </authorList>
    </citation>
    <scope>NUCLEOTIDE SEQUENCE [LARGE SCALE GENOMIC DNA]</scope>
    <source>
        <strain evidence="3">PX4</strain>
    </source>
</reference>
<dbReference type="Proteomes" id="UP000186309">
    <property type="component" value="Chromosome"/>
</dbReference>
<keyword evidence="1" id="KW-0812">Transmembrane</keyword>
<dbReference type="RefSeq" id="WP_076347522.1">
    <property type="nucleotide sequence ID" value="NZ_CP019082.1"/>
</dbReference>
<protein>
    <submittedName>
        <fullName evidence="2">Uncharacterized protein</fullName>
    </submittedName>
</protein>
<sequence>MNTALNENAWEDRLRAGLGEAPAPDFEAWRIRRAEALDALKPAIVPQTHRYRRILVTSSKWVAAAAIILASGLFLLRPGNSIGRTAFAAAIPGVDDPLTMTWTTTYYARATSVDGKRTWLQEERRLHAYRHPGRYRETFLDKEGQPRMIEITDARTGRMLVLDLKGKKAVLKAAIGQPDVRGPFAWVGEALRDRMVAKVLPVKSVSLQGTREIDGLQANVVRAMIVENEDQGPARRDFLFDRKSKRLAAIYVTNENDFDPETAPERKQTVEEKSSMWMPVARWEHEIVVDPKLDAADFRLDPPAGYAYEAQAKPTITEDEMAGFLGAAARFNGDVFPDSPFAAFDQVKFNAASLKQPAAQTAAEKELIQLHDKYLTREVYQPPARRFVDDQTEPDTFHYVGAGAKVGQADRIVAWYTLKNGLKLRALYADLSVKDVSPADLPLSLPE</sequence>
<proteinExistence type="predicted"/>
<accession>A0A1U7CSD9</accession>
<dbReference type="OrthoDB" id="247402at2"/>